<sequence>MSEFVSKGYETGLRNHLFSNRYRCDLSRGFGKESKSLDDWVARCEPLHNRLERLEQLANDLKFEWPLEPEAQLSPDDATALRGAVEGVQEFLKSVEEPSEIHKVLAGRITELNAAASKVSTELDNRDRAFTSFVGKFEAIDDASLKELE</sequence>
<comment type="caution">
    <text evidence="1">The sequence shown here is derived from an EMBL/GenBank/DDBJ whole genome shotgun (WGS) entry which is preliminary data.</text>
</comment>
<name>X1CU74_9ZZZZ</name>
<reference evidence="1" key="1">
    <citation type="journal article" date="2014" name="Front. Microbiol.">
        <title>High frequency of phylogenetically diverse reductive dehalogenase-homologous genes in deep subseafloor sedimentary metagenomes.</title>
        <authorList>
            <person name="Kawai M."/>
            <person name="Futagami T."/>
            <person name="Toyoda A."/>
            <person name="Takaki Y."/>
            <person name="Nishi S."/>
            <person name="Hori S."/>
            <person name="Arai W."/>
            <person name="Tsubouchi T."/>
            <person name="Morono Y."/>
            <person name="Uchiyama I."/>
            <person name="Ito T."/>
            <person name="Fujiyama A."/>
            <person name="Inagaki F."/>
            <person name="Takami H."/>
        </authorList>
    </citation>
    <scope>NUCLEOTIDE SEQUENCE</scope>
    <source>
        <strain evidence="1">Expedition CK06-06</strain>
    </source>
</reference>
<dbReference type="EMBL" id="BART01036541">
    <property type="protein sequence ID" value="GAH12021.1"/>
    <property type="molecule type" value="Genomic_DNA"/>
</dbReference>
<proteinExistence type="predicted"/>
<gene>
    <name evidence="1" type="ORF">S01H4_61577</name>
</gene>
<evidence type="ECO:0000313" key="1">
    <source>
        <dbReference type="EMBL" id="GAH12021.1"/>
    </source>
</evidence>
<feature type="non-terminal residue" evidence="1">
    <location>
        <position position="149"/>
    </location>
</feature>
<accession>X1CU74</accession>
<protein>
    <submittedName>
        <fullName evidence="1">Uncharacterized protein</fullName>
    </submittedName>
</protein>
<dbReference type="AlphaFoldDB" id="X1CU74"/>
<organism evidence="1">
    <name type="scientific">marine sediment metagenome</name>
    <dbReference type="NCBI Taxonomy" id="412755"/>
    <lineage>
        <taxon>unclassified sequences</taxon>
        <taxon>metagenomes</taxon>
        <taxon>ecological metagenomes</taxon>
    </lineage>
</organism>